<evidence type="ECO:0000259" key="9">
    <source>
        <dbReference type="Pfam" id="PF25198"/>
    </source>
</evidence>
<evidence type="ECO:0000256" key="4">
    <source>
        <dbReference type="ARBA" id="ARBA00022729"/>
    </source>
</evidence>
<keyword evidence="4" id="KW-0732">Signal</keyword>
<proteinExistence type="inferred from homology"/>
<evidence type="ECO:0000313" key="11">
    <source>
        <dbReference type="Proteomes" id="UP001148125"/>
    </source>
</evidence>
<dbReference type="EMBL" id="JAOTPO010000013">
    <property type="protein sequence ID" value="MDE5415085.1"/>
    <property type="molecule type" value="Genomic_DNA"/>
</dbReference>
<dbReference type="Pfam" id="PF25198">
    <property type="entry name" value="Spore_GerAC_N"/>
    <property type="match status" value="1"/>
</dbReference>
<protein>
    <submittedName>
        <fullName evidence="10">Ger(X)C family spore germination protein</fullName>
    </submittedName>
</protein>
<dbReference type="NCBIfam" id="TIGR02887">
    <property type="entry name" value="spore_ger_x_C"/>
    <property type="match status" value="1"/>
</dbReference>
<evidence type="ECO:0000256" key="2">
    <source>
        <dbReference type="ARBA" id="ARBA00007886"/>
    </source>
</evidence>
<dbReference type="Proteomes" id="UP001148125">
    <property type="component" value="Unassembled WGS sequence"/>
</dbReference>
<keyword evidence="3" id="KW-0309">Germination</keyword>
<evidence type="ECO:0000313" key="10">
    <source>
        <dbReference type="EMBL" id="MDE5415085.1"/>
    </source>
</evidence>
<evidence type="ECO:0000256" key="6">
    <source>
        <dbReference type="ARBA" id="ARBA00023139"/>
    </source>
</evidence>
<evidence type="ECO:0000259" key="8">
    <source>
        <dbReference type="Pfam" id="PF05504"/>
    </source>
</evidence>
<dbReference type="InterPro" id="IPR057336">
    <property type="entry name" value="GerAC_N"/>
</dbReference>
<keyword evidence="6" id="KW-0564">Palmitate</keyword>
<keyword evidence="11" id="KW-1185">Reference proteome</keyword>
<organism evidence="10 11">
    <name type="scientific">Alkalihalobacterium chitinilyticum</name>
    <dbReference type="NCBI Taxonomy" id="2980103"/>
    <lineage>
        <taxon>Bacteria</taxon>
        <taxon>Bacillati</taxon>
        <taxon>Bacillota</taxon>
        <taxon>Bacilli</taxon>
        <taxon>Bacillales</taxon>
        <taxon>Bacillaceae</taxon>
        <taxon>Alkalihalobacterium</taxon>
    </lineage>
</organism>
<dbReference type="RefSeq" id="WP_275119694.1">
    <property type="nucleotide sequence ID" value="NZ_JAOTPO010000013.1"/>
</dbReference>
<dbReference type="Pfam" id="PF05504">
    <property type="entry name" value="Spore_GerAC"/>
    <property type="match status" value="1"/>
</dbReference>
<comment type="similarity">
    <text evidence="2">Belongs to the GerABKC lipoprotein family.</text>
</comment>
<gene>
    <name evidence="10" type="ORF">N7Z68_17120</name>
</gene>
<name>A0ABT5VI08_9BACI</name>
<feature type="domain" description="Spore germination protein N-terminal" evidence="9">
    <location>
        <begin position="24"/>
        <end position="198"/>
    </location>
</feature>
<accession>A0ABT5VI08</accession>
<dbReference type="PROSITE" id="PS51257">
    <property type="entry name" value="PROKAR_LIPOPROTEIN"/>
    <property type="match status" value="1"/>
</dbReference>
<keyword evidence="7" id="KW-0449">Lipoprotein</keyword>
<evidence type="ECO:0000256" key="3">
    <source>
        <dbReference type="ARBA" id="ARBA00022544"/>
    </source>
</evidence>
<reference evidence="10" key="1">
    <citation type="submission" date="2024-05" db="EMBL/GenBank/DDBJ databases">
        <title>Alkalihalobacillus sp. strain MEB203 novel alkaliphilic bacterium from Lonar Lake, India.</title>
        <authorList>
            <person name="Joshi A."/>
            <person name="Thite S."/>
            <person name="Mengade P."/>
        </authorList>
    </citation>
    <scope>NUCLEOTIDE SEQUENCE</scope>
    <source>
        <strain evidence="10">MEB 203</strain>
    </source>
</reference>
<evidence type="ECO:0000256" key="1">
    <source>
        <dbReference type="ARBA" id="ARBA00004635"/>
    </source>
</evidence>
<dbReference type="InterPro" id="IPR038501">
    <property type="entry name" value="Spore_GerAC_C_sf"/>
</dbReference>
<feature type="domain" description="Spore germination GerAC-like C-terminal" evidence="8">
    <location>
        <begin position="218"/>
        <end position="368"/>
    </location>
</feature>
<evidence type="ECO:0000256" key="7">
    <source>
        <dbReference type="ARBA" id="ARBA00023288"/>
    </source>
</evidence>
<evidence type="ECO:0000256" key="5">
    <source>
        <dbReference type="ARBA" id="ARBA00023136"/>
    </source>
</evidence>
<comment type="subcellular location">
    <subcellularLocation>
        <location evidence="1">Membrane</location>
        <topology evidence="1">Lipid-anchor</topology>
    </subcellularLocation>
</comment>
<dbReference type="PANTHER" id="PTHR35789">
    <property type="entry name" value="SPORE GERMINATION PROTEIN B3"/>
    <property type="match status" value="1"/>
</dbReference>
<dbReference type="InterPro" id="IPR008844">
    <property type="entry name" value="Spore_GerAC-like"/>
</dbReference>
<dbReference type="InterPro" id="IPR046953">
    <property type="entry name" value="Spore_GerAC-like_C"/>
</dbReference>
<dbReference type="Gene3D" id="3.30.300.210">
    <property type="entry name" value="Nutrient germinant receptor protein C, domain 3"/>
    <property type="match status" value="1"/>
</dbReference>
<sequence length="384" mass="44178">MNVGSRIFYCLLIGLLIISGCTTDMKEIQNLNYATAIGVDYKEGEYHLFIQLINLASVASTEGQESPPLTYVSDVTGPTFIEAFFRVYESGQNRFIWSHMTTILLSESALEEGIENIFDGLTRYYEFRLTPWVFGTNEPLDEMLTTLGFFERTSLETVLHNPQRLFEQSSLVRPIKVNQFGREIFEPAQTTYIPSLTINKDHWQKGQEDEPKLALNGAFFIQNLKYKGFFNLDQLKGLRWVAPETMRASLLVASKENAEFLVVMDHIDTEVILQEHQDTYQFQVVMKGEGSIGNELAGLTKLREMEQETNESIAKQIQELYQLGVEENIDFLNLEHLVYKTRKEEWTKLKNDDFLHDQLLDDIVVDVTLLHSGAFKNKQVQVDE</sequence>
<keyword evidence="5" id="KW-0472">Membrane</keyword>
<comment type="caution">
    <text evidence="10">The sequence shown here is derived from an EMBL/GenBank/DDBJ whole genome shotgun (WGS) entry which is preliminary data.</text>
</comment>
<dbReference type="PANTHER" id="PTHR35789:SF1">
    <property type="entry name" value="SPORE GERMINATION PROTEIN B3"/>
    <property type="match status" value="1"/>
</dbReference>